<reference evidence="2" key="1">
    <citation type="submission" date="2023-02" db="EMBL/GenBank/DDBJ databases">
        <title>Genome of toxic invasive species Heracleum sosnowskyi carries increased number of genes despite the absence of recent whole-genome duplications.</title>
        <authorList>
            <person name="Schelkunov M."/>
            <person name="Shtratnikova V."/>
            <person name="Makarenko M."/>
            <person name="Klepikova A."/>
            <person name="Omelchenko D."/>
            <person name="Novikova G."/>
            <person name="Obukhova E."/>
            <person name="Bogdanov V."/>
            <person name="Penin A."/>
            <person name="Logacheva M."/>
        </authorList>
    </citation>
    <scope>NUCLEOTIDE SEQUENCE</scope>
    <source>
        <strain evidence="2">Hsosn_3</strain>
        <tissue evidence="2">Leaf</tissue>
    </source>
</reference>
<organism evidence="2 3">
    <name type="scientific">Heracleum sosnowskyi</name>
    <dbReference type="NCBI Taxonomy" id="360622"/>
    <lineage>
        <taxon>Eukaryota</taxon>
        <taxon>Viridiplantae</taxon>
        <taxon>Streptophyta</taxon>
        <taxon>Embryophyta</taxon>
        <taxon>Tracheophyta</taxon>
        <taxon>Spermatophyta</taxon>
        <taxon>Magnoliopsida</taxon>
        <taxon>eudicotyledons</taxon>
        <taxon>Gunneridae</taxon>
        <taxon>Pentapetalae</taxon>
        <taxon>asterids</taxon>
        <taxon>campanulids</taxon>
        <taxon>Apiales</taxon>
        <taxon>Apiaceae</taxon>
        <taxon>Apioideae</taxon>
        <taxon>apioid superclade</taxon>
        <taxon>Tordylieae</taxon>
        <taxon>Tordyliinae</taxon>
        <taxon>Heracleum</taxon>
    </lineage>
</organism>
<dbReference type="EMBL" id="JAUIZM010000013">
    <property type="protein sequence ID" value="KAK1353189.1"/>
    <property type="molecule type" value="Genomic_DNA"/>
</dbReference>
<keyword evidence="3" id="KW-1185">Reference proteome</keyword>
<comment type="caution">
    <text evidence="2">The sequence shown here is derived from an EMBL/GenBank/DDBJ whole genome shotgun (WGS) entry which is preliminary data.</text>
</comment>
<evidence type="ECO:0000313" key="3">
    <source>
        <dbReference type="Proteomes" id="UP001237642"/>
    </source>
</evidence>
<protein>
    <submittedName>
        <fullName evidence="2">Uncharacterized protein</fullName>
    </submittedName>
</protein>
<evidence type="ECO:0000313" key="2">
    <source>
        <dbReference type="EMBL" id="KAK1353189.1"/>
    </source>
</evidence>
<evidence type="ECO:0000256" key="1">
    <source>
        <dbReference type="SAM" id="Coils"/>
    </source>
</evidence>
<dbReference type="Proteomes" id="UP001237642">
    <property type="component" value="Unassembled WGS sequence"/>
</dbReference>
<name>A0AAD8GS15_9APIA</name>
<feature type="coiled-coil region" evidence="1">
    <location>
        <begin position="44"/>
        <end position="92"/>
    </location>
</feature>
<reference evidence="2" key="2">
    <citation type="submission" date="2023-05" db="EMBL/GenBank/DDBJ databases">
        <authorList>
            <person name="Schelkunov M.I."/>
        </authorList>
    </citation>
    <scope>NUCLEOTIDE SEQUENCE</scope>
    <source>
        <strain evidence="2">Hsosn_3</strain>
        <tissue evidence="2">Leaf</tissue>
    </source>
</reference>
<sequence length="107" mass="11656">MELLKQVFEGSNRGSLVSGLYGDGVFVGKITNDVITRAPAKSRLDQKQAENDALIQTNSELVRTNSELVASNNELNVANNELAKANKKCQTEVGTCNSNFAQLIDRK</sequence>
<proteinExistence type="predicted"/>
<keyword evidence="1" id="KW-0175">Coiled coil</keyword>
<gene>
    <name evidence="2" type="ORF">POM88_052324</name>
</gene>
<dbReference type="AlphaFoldDB" id="A0AAD8GS15"/>
<accession>A0AAD8GS15</accession>